<feature type="transmembrane region" description="Helical" evidence="1">
    <location>
        <begin position="85"/>
        <end position="103"/>
    </location>
</feature>
<keyword evidence="1" id="KW-0472">Membrane</keyword>
<name>A0AAW2ZDH5_9EUKA</name>
<keyword evidence="3" id="KW-1185">Reference proteome</keyword>
<organism evidence="2 3">
    <name type="scientific">Acrasis kona</name>
    <dbReference type="NCBI Taxonomy" id="1008807"/>
    <lineage>
        <taxon>Eukaryota</taxon>
        <taxon>Discoba</taxon>
        <taxon>Heterolobosea</taxon>
        <taxon>Tetramitia</taxon>
        <taxon>Eutetramitia</taxon>
        <taxon>Acrasidae</taxon>
        <taxon>Acrasis</taxon>
    </lineage>
</organism>
<comment type="caution">
    <text evidence="2">The sequence shown here is derived from an EMBL/GenBank/DDBJ whole genome shotgun (WGS) entry which is preliminary data.</text>
</comment>
<reference evidence="2 3" key="1">
    <citation type="submission" date="2024-03" db="EMBL/GenBank/DDBJ databases">
        <title>The Acrasis kona genome and developmental transcriptomes reveal deep origins of eukaryotic multicellular pathways.</title>
        <authorList>
            <person name="Sheikh S."/>
            <person name="Fu C.-J."/>
            <person name="Brown M.W."/>
            <person name="Baldauf S.L."/>
        </authorList>
    </citation>
    <scope>NUCLEOTIDE SEQUENCE [LARGE SCALE GENOMIC DNA]</scope>
    <source>
        <strain evidence="2 3">ATCC MYA-3509</strain>
    </source>
</reference>
<evidence type="ECO:0000256" key="1">
    <source>
        <dbReference type="SAM" id="Phobius"/>
    </source>
</evidence>
<dbReference type="Proteomes" id="UP001431209">
    <property type="component" value="Unassembled WGS sequence"/>
</dbReference>
<keyword evidence="1" id="KW-1133">Transmembrane helix</keyword>
<sequence length="144" mass="16211">MSGKYNNNIEHDFVQKHIPECNIKVHTPMKWVPKNSGNANVDAPKEDYYIMEANKNQKPLTEKEEKSIQYGKLFKSLMGTQCGKAAATSAGAASILGTLYVRTRVPQKLRTGSKYFDGVVYPFAIAFIVSFVACRQYNLKQNKL</sequence>
<accession>A0AAW2ZDH5</accession>
<gene>
    <name evidence="2" type="ORF">AKO1_000808</name>
</gene>
<evidence type="ECO:0000313" key="2">
    <source>
        <dbReference type="EMBL" id="KAL0487377.1"/>
    </source>
</evidence>
<proteinExistence type="predicted"/>
<feature type="transmembrane region" description="Helical" evidence="1">
    <location>
        <begin position="115"/>
        <end position="134"/>
    </location>
</feature>
<dbReference type="AlphaFoldDB" id="A0AAW2ZDH5"/>
<keyword evidence="1 2" id="KW-0812">Transmembrane</keyword>
<protein>
    <submittedName>
        <fullName evidence="2">2 TM domain-containing transmembrane protein</fullName>
    </submittedName>
</protein>
<evidence type="ECO:0000313" key="3">
    <source>
        <dbReference type="Proteomes" id="UP001431209"/>
    </source>
</evidence>
<dbReference type="EMBL" id="JAOPGA020001336">
    <property type="protein sequence ID" value="KAL0487377.1"/>
    <property type="molecule type" value="Genomic_DNA"/>
</dbReference>